<evidence type="ECO:0000313" key="2">
    <source>
        <dbReference type="EMBL" id="MPV87579.1"/>
    </source>
</evidence>
<proteinExistence type="predicted"/>
<comment type="caution">
    <text evidence="2">The sequence shown here is derived from an EMBL/GenBank/DDBJ whole genome shotgun (WGS) entry which is preliminary data.</text>
</comment>
<feature type="region of interest" description="Disordered" evidence="1">
    <location>
        <begin position="1"/>
        <end position="22"/>
    </location>
</feature>
<reference evidence="2 3" key="1">
    <citation type="submission" date="2019-10" db="EMBL/GenBank/DDBJ databases">
        <title>Georgenia wutianyii sp. nov. and Georgenia yuyongxinii sp. nov. isolated from plateau pika (Ochotona curzoniae) in the Qinghai-Tibet plateau of China.</title>
        <authorList>
            <person name="Tian Z."/>
        </authorList>
    </citation>
    <scope>NUCLEOTIDE SEQUENCE [LARGE SCALE GENOMIC DNA]</scope>
    <source>
        <strain evidence="2 3">JCM 15130</strain>
    </source>
</reference>
<keyword evidence="3" id="KW-1185">Reference proteome</keyword>
<dbReference type="AlphaFoldDB" id="A0A7J9USJ5"/>
<protein>
    <submittedName>
        <fullName evidence="2">Uncharacterized protein</fullName>
    </submittedName>
</protein>
<dbReference type="EMBL" id="WHPD01000606">
    <property type="protein sequence ID" value="MPV87579.1"/>
    <property type="molecule type" value="Genomic_DNA"/>
</dbReference>
<evidence type="ECO:0000313" key="3">
    <source>
        <dbReference type="Proteomes" id="UP000429644"/>
    </source>
</evidence>
<organism evidence="2 3">
    <name type="scientific">Georgenia ruanii</name>
    <dbReference type="NCBI Taxonomy" id="348442"/>
    <lineage>
        <taxon>Bacteria</taxon>
        <taxon>Bacillati</taxon>
        <taxon>Actinomycetota</taxon>
        <taxon>Actinomycetes</taxon>
        <taxon>Micrococcales</taxon>
        <taxon>Bogoriellaceae</taxon>
        <taxon>Georgenia</taxon>
    </lineage>
</organism>
<evidence type="ECO:0000256" key="1">
    <source>
        <dbReference type="SAM" id="MobiDB-lite"/>
    </source>
</evidence>
<name>A0A7J9USJ5_9MICO</name>
<feature type="compositionally biased region" description="Polar residues" evidence="1">
    <location>
        <begin position="1"/>
        <end position="12"/>
    </location>
</feature>
<gene>
    <name evidence="2" type="ORF">GB882_02775</name>
</gene>
<sequence>MEDLSGQDQANHTPPVWDEAAKRDAESQAVAFMRAFARPDLPARDWLAGIQPFMAPEARDYYAAVDPRNVPASAVTGTAAAQDGPSAYVATVVVGTDAGDYVVTLTRTAAGAPWLVQHAEPAGG</sequence>
<dbReference type="Proteomes" id="UP000429644">
    <property type="component" value="Unassembled WGS sequence"/>
</dbReference>
<accession>A0A7J9USJ5</accession>